<evidence type="ECO:0000313" key="1">
    <source>
        <dbReference type="EMBL" id="VEL19562.1"/>
    </source>
</evidence>
<dbReference type="EMBL" id="CAAALY010042131">
    <property type="protein sequence ID" value="VEL19562.1"/>
    <property type="molecule type" value="Genomic_DNA"/>
</dbReference>
<keyword evidence="2" id="KW-1185">Reference proteome</keyword>
<evidence type="ECO:0000313" key="2">
    <source>
        <dbReference type="Proteomes" id="UP000784294"/>
    </source>
</evidence>
<accession>A0A448WTA6</accession>
<name>A0A448WTA6_9PLAT</name>
<proteinExistence type="predicted"/>
<dbReference type="Proteomes" id="UP000784294">
    <property type="component" value="Unassembled WGS sequence"/>
</dbReference>
<organism evidence="1 2">
    <name type="scientific">Protopolystoma xenopodis</name>
    <dbReference type="NCBI Taxonomy" id="117903"/>
    <lineage>
        <taxon>Eukaryota</taxon>
        <taxon>Metazoa</taxon>
        <taxon>Spiralia</taxon>
        <taxon>Lophotrochozoa</taxon>
        <taxon>Platyhelminthes</taxon>
        <taxon>Monogenea</taxon>
        <taxon>Polyopisthocotylea</taxon>
        <taxon>Polystomatidea</taxon>
        <taxon>Polystomatidae</taxon>
        <taxon>Protopolystoma</taxon>
    </lineage>
</organism>
<gene>
    <name evidence="1" type="ORF">PXEA_LOCUS13002</name>
</gene>
<sequence length="145" mass="15662">MAEDMVSFFSVPHDTNPQSLARYFANQESSNSKIDPAACHGAVAEHADAGGATPTCLSSRHADRLCSHLTSDHNLWFLCSMLNWQNYQGSSYGSNGSGLLVDMPNGIVDAVRDCVNSDGEPRLIAYAQLQRLATELVNSNPMPFG</sequence>
<reference evidence="1" key="1">
    <citation type="submission" date="2018-11" db="EMBL/GenBank/DDBJ databases">
        <authorList>
            <consortium name="Pathogen Informatics"/>
        </authorList>
    </citation>
    <scope>NUCLEOTIDE SEQUENCE</scope>
</reference>
<dbReference type="OrthoDB" id="10035316at2759"/>
<comment type="caution">
    <text evidence="1">The sequence shown here is derived from an EMBL/GenBank/DDBJ whole genome shotgun (WGS) entry which is preliminary data.</text>
</comment>
<protein>
    <submittedName>
        <fullName evidence="1">Uncharacterized protein</fullName>
    </submittedName>
</protein>
<dbReference type="AlphaFoldDB" id="A0A448WTA6"/>